<name>A0A6H1ZF22_9ZZZZ</name>
<evidence type="ECO:0000313" key="1">
    <source>
        <dbReference type="EMBL" id="QJA46062.1"/>
    </source>
</evidence>
<protein>
    <submittedName>
        <fullName evidence="1">Uncharacterized protein</fullName>
    </submittedName>
</protein>
<reference evidence="1" key="1">
    <citation type="submission" date="2020-03" db="EMBL/GenBank/DDBJ databases">
        <title>The deep terrestrial virosphere.</title>
        <authorList>
            <person name="Holmfeldt K."/>
            <person name="Nilsson E."/>
            <person name="Simone D."/>
            <person name="Lopez-Fernandez M."/>
            <person name="Wu X."/>
            <person name="de Brujin I."/>
            <person name="Lundin D."/>
            <person name="Andersson A."/>
            <person name="Bertilsson S."/>
            <person name="Dopson M."/>
        </authorList>
    </citation>
    <scope>NUCLEOTIDE SEQUENCE</scope>
    <source>
        <strain evidence="1">TM448A00312</strain>
        <strain evidence="2">TM448B01411</strain>
    </source>
</reference>
<sequence>MPIDSQVLYFHLGLRADDDGIVEAYPVMKLLGNTEDNLKVLVAKEFVKILNEDLVAFITDWTEHNLIRADRKVDSIYKHLLLQIMPDVELLEAKPRADTKKPTGQPMDVQCPPKLSKDKLSKDKLNTFFESFYSLYPKKIAKSVALKSWLKLSPSPSLLQVILKDVECRKKSEQWQKDDGRFIPYPATYLNQQRWEDEEVNENIKDKIYYGK</sequence>
<proteinExistence type="predicted"/>
<dbReference type="EMBL" id="MT144755">
    <property type="protein sequence ID" value="QJH98865.1"/>
    <property type="molecule type" value="Genomic_DNA"/>
</dbReference>
<evidence type="ECO:0000313" key="2">
    <source>
        <dbReference type="EMBL" id="QJH98865.1"/>
    </source>
</evidence>
<accession>A0A6H1ZF22</accession>
<dbReference type="AlphaFoldDB" id="A0A6H1ZF22"/>
<organism evidence="1">
    <name type="scientific">viral metagenome</name>
    <dbReference type="NCBI Taxonomy" id="1070528"/>
    <lineage>
        <taxon>unclassified sequences</taxon>
        <taxon>metagenomes</taxon>
        <taxon>organismal metagenomes</taxon>
    </lineage>
</organism>
<gene>
    <name evidence="1" type="ORF">TM448A00312_0020</name>
    <name evidence="2" type="ORF">TM448B01411_0020</name>
</gene>
<dbReference type="EMBL" id="MT144002">
    <property type="protein sequence ID" value="QJA46062.1"/>
    <property type="molecule type" value="Genomic_DNA"/>
</dbReference>